<evidence type="ECO:0000313" key="4">
    <source>
        <dbReference type="Proteomes" id="UP001596997"/>
    </source>
</evidence>
<feature type="domain" description="Fibronectin type-III" evidence="2">
    <location>
        <begin position="116"/>
        <end position="213"/>
    </location>
</feature>
<proteinExistence type="predicted"/>
<dbReference type="InterPro" id="IPR036116">
    <property type="entry name" value="FN3_sf"/>
</dbReference>
<dbReference type="Gene3D" id="2.120.10.30">
    <property type="entry name" value="TolB, C-terminal domain"/>
    <property type="match status" value="1"/>
</dbReference>
<dbReference type="PROSITE" id="PS50853">
    <property type="entry name" value="FN3"/>
    <property type="match status" value="1"/>
</dbReference>
<evidence type="ECO:0000313" key="3">
    <source>
        <dbReference type="EMBL" id="MFD0964124.1"/>
    </source>
</evidence>
<protein>
    <submittedName>
        <fullName evidence="3">Carboxypeptidase regulatory-like domain-containing protein</fullName>
    </submittedName>
</protein>
<name>A0ABW3I2N6_9FLAO</name>
<feature type="signal peptide" evidence="1">
    <location>
        <begin position="1"/>
        <end position="25"/>
    </location>
</feature>
<dbReference type="Pfam" id="PF13620">
    <property type="entry name" value="CarboxypepD_reg"/>
    <property type="match status" value="1"/>
</dbReference>
<dbReference type="Gene3D" id="2.60.40.10">
    <property type="entry name" value="Immunoglobulins"/>
    <property type="match status" value="1"/>
</dbReference>
<accession>A0ABW3I2N6</accession>
<dbReference type="InterPro" id="IPR013783">
    <property type="entry name" value="Ig-like_fold"/>
</dbReference>
<dbReference type="RefSeq" id="WP_377715533.1">
    <property type="nucleotide sequence ID" value="NZ_JBHTJM010000008.1"/>
</dbReference>
<feature type="chain" id="PRO_5046636299" evidence="1">
    <location>
        <begin position="26"/>
        <end position="498"/>
    </location>
</feature>
<dbReference type="CDD" id="cd00063">
    <property type="entry name" value="FN3"/>
    <property type="match status" value="1"/>
</dbReference>
<evidence type="ECO:0000256" key="1">
    <source>
        <dbReference type="SAM" id="SignalP"/>
    </source>
</evidence>
<dbReference type="SUPFAM" id="SSF49265">
    <property type="entry name" value="Fibronectin type III"/>
    <property type="match status" value="1"/>
</dbReference>
<reference evidence="4" key="1">
    <citation type="journal article" date="2019" name="Int. J. Syst. Evol. Microbiol.">
        <title>The Global Catalogue of Microorganisms (GCM) 10K type strain sequencing project: providing services to taxonomists for standard genome sequencing and annotation.</title>
        <authorList>
            <consortium name="The Broad Institute Genomics Platform"/>
            <consortium name="The Broad Institute Genome Sequencing Center for Infectious Disease"/>
            <person name="Wu L."/>
            <person name="Ma J."/>
        </authorList>
    </citation>
    <scope>NUCLEOTIDE SEQUENCE [LARGE SCALE GENOMIC DNA]</scope>
    <source>
        <strain evidence="4">CCUG 62114</strain>
    </source>
</reference>
<dbReference type="SUPFAM" id="SSF82171">
    <property type="entry name" value="DPP6 N-terminal domain-like"/>
    <property type="match status" value="1"/>
</dbReference>
<comment type="caution">
    <text evidence="3">The sequence shown here is derived from an EMBL/GenBank/DDBJ whole genome shotgun (WGS) entry which is preliminary data.</text>
</comment>
<dbReference type="Proteomes" id="UP001596997">
    <property type="component" value="Unassembled WGS sequence"/>
</dbReference>
<dbReference type="Gene3D" id="2.60.40.1120">
    <property type="entry name" value="Carboxypeptidase-like, regulatory domain"/>
    <property type="match status" value="1"/>
</dbReference>
<sequence>MKKIIKYISLSILLLVSSCSEDSLDATGFGTITGTVVLKGSNEPVENVKIATNPNSNTVFTDASGNFVLSNIPSGQYSVEASKEGLLTSFEGVTVITNQSIGTIFEMLPETTTNTAPVQPNLLTPLDNTMDLDITVELTWESSDLDEDPLTYSIELRNDQNSTVQMIENITEPNYTLTDLSFGTQYFWQIGVSDGVNDIVWSNSQSFFTTTDPQHRFFFTRNIGGNDVIFSGEQDGEDSVIELQLTESSQNSWRPRKNNTIGRVAFLRSVGAETHIFSMLPDGSDIIQITNSIPVSGFKLSEVDFSWSTSGDKILYPSFDKLYSINNDGSGLTLVYQTSNGDFITECDWSFNGTTIALKTNNVNGYGASIYTIDMAGNVLTTVLSGINGAVGGINFSVDGTKLLYSHDISGFEDPSYRQLDTHVFVYDFGTTTSLDISASKPIGFVDVDPRFSPNEAEVICAHGSNDGISEKTLLTIDLDQLATRTELFTNAKMPDWE</sequence>
<organism evidence="3 4">
    <name type="scientific">Pseudofulvibacter geojedonensis</name>
    <dbReference type="NCBI Taxonomy" id="1123758"/>
    <lineage>
        <taxon>Bacteria</taxon>
        <taxon>Pseudomonadati</taxon>
        <taxon>Bacteroidota</taxon>
        <taxon>Flavobacteriia</taxon>
        <taxon>Flavobacteriales</taxon>
        <taxon>Flavobacteriaceae</taxon>
        <taxon>Pseudofulvibacter</taxon>
    </lineage>
</organism>
<keyword evidence="1" id="KW-0732">Signal</keyword>
<evidence type="ECO:0000259" key="2">
    <source>
        <dbReference type="PROSITE" id="PS50853"/>
    </source>
</evidence>
<keyword evidence="4" id="KW-1185">Reference proteome</keyword>
<dbReference type="InterPro" id="IPR011042">
    <property type="entry name" value="6-blade_b-propeller_TolB-like"/>
</dbReference>
<gene>
    <name evidence="3" type="ORF">ACFQ1O_08925</name>
</gene>
<dbReference type="PROSITE" id="PS51257">
    <property type="entry name" value="PROKAR_LIPOPROTEIN"/>
    <property type="match status" value="1"/>
</dbReference>
<dbReference type="InterPro" id="IPR003961">
    <property type="entry name" value="FN3_dom"/>
</dbReference>
<dbReference type="EMBL" id="JBHTJM010000008">
    <property type="protein sequence ID" value="MFD0964124.1"/>
    <property type="molecule type" value="Genomic_DNA"/>
</dbReference>